<keyword evidence="2" id="KW-0472">Membrane</keyword>
<dbReference type="OrthoDB" id="1113942at2"/>
<feature type="compositionally biased region" description="Polar residues" evidence="1">
    <location>
        <begin position="238"/>
        <end position="248"/>
    </location>
</feature>
<feature type="compositionally biased region" description="Polar residues" evidence="1">
    <location>
        <begin position="72"/>
        <end position="85"/>
    </location>
</feature>
<feature type="compositionally biased region" description="Basic and acidic residues" evidence="1">
    <location>
        <begin position="252"/>
        <end position="295"/>
    </location>
</feature>
<proteinExistence type="predicted"/>
<keyword evidence="4" id="KW-1185">Reference proteome</keyword>
<dbReference type="RefSeq" id="WP_139999000.1">
    <property type="nucleotide sequence ID" value="NZ_VFJE01000050.1"/>
</dbReference>
<gene>
    <name evidence="3" type="ORF">FJA49_03755</name>
</gene>
<feature type="compositionally biased region" description="Polar residues" evidence="1">
    <location>
        <begin position="189"/>
        <end position="215"/>
    </location>
</feature>
<dbReference type="EMBL" id="VFJE01000050">
    <property type="protein sequence ID" value="TPD72009.1"/>
    <property type="molecule type" value="Genomic_DNA"/>
</dbReference>
<feature type="compositionally biased region" description="Basic and acidic residues" evidence="1">
    <location>
        <begin position="304"/>
        <end position="313"/>
    </location>
</feature>
<organism evidence="3 4">
    <name type="scientific">Flavobacterium microcysteis</name>
    <dbReference type="NCBI Taxonomy" id="2596891"/>
    <lineage>
        <taxon>Bacteria</taxon>
        <taxon>Pseudomonadati</taxon>
        <taxon>Bacteroidota</taxon>
        <taxon>Flavobacteriia</taxon>
        <taxon>Flavobacteriales</taxon>
        <taxon>Flavobacteriaceae</taxon>
        <taxon>Flavobacterium</taxon>
    </lineage>
</organism>
<comment type="caution">
    <text evidence="3">The sequence shown here is derived from an EMBL/GenBank/DDBJ whole genome shotgun (WGS) entry which is preliminary data.</text>
</comment>
<keyword evidence="2" id="KW-0812">Transmembrane</keyword>
<dbReference type="Proteomes" id="UP000319175">
    <property type="component" value="Unassembled WGS sequence"/>
</dbReference>
<accession>A0A501QGI0</accession>
<feature type="compositionally biased region" description="Polar residues" evidence="1">
    <location>
        <begin position="138"/>
        <end position="147"/>
    </location>
</feature>
<name>A0A501QGI0_9FLAO</name>
<protein>
    <submittedName>
        <fullName evidence="3">Uncharacterized protein</fullName>
    </submittedName>
</protein>
<feature type="region of interest" description="Disordered" evidence="1">
    <location>
        <begin position="72"/>
        <end position="324"/>
    </location>
</feature>
<keyword evidence="2" id="KW-1133">Transmembrane helix</keyword>
<feature type="compositionally biased region" description="Low complexity" evidence="1">
    <location>
        <begin position="103"/>
        <end position="116"/>
    </location>
</feature>
<feature type="compositionally biased region" description="Basic and acidic residues" evidence="1">
    <location>
        <begin position="161"/>
        <end position="176"/>
    </location>
</feature>
<feature type="transmembrane region" description="Helical" evidence="2">
    <location>
        <begin position="45"/>
        <end position="63"/>
    </location>
</feature>
<sequence length="581" mass="64762">MSEKKNIERLFQEKFKDFEATPSPEVWDNIEAKLKEKKKRRVIPLWLRLSGVAAILLIGFMIGDGILNNPIKTDTDNGVVNQNNTDTERSKDLAPMQSPIKSNEVVTETENVVTKTENTDLEKNNSIPQHKNSENPEQDQLNKSIISGKNKAKNTAIARQDNTDQERLKNTADKHLPVIKNQKTKTESESGLASQDPAQQHKGQGTAKQNKLNKTSQEHFLNENAVADSNKKGKNQEKSIVNQDSNKNLIPENRKENEKQLAVSEKKQNDLLQKNDKLNDKISDRNRQSDNDKNKNSRIAFDTKGFEKQKKDSAAVATVEPNPLEELLKEKEKKQQADPEPKVNRWQITSTVAPIYFSSASKGSPIDQQFADNGKSYEKNLSYGLGVNYAINKKWSIRGGVNKLTLGYNTNNIVYYAGLSTLSTSGEALSPSTIRENKNAIVIIEDNTAANTVSFDDVPGKKAGQLNQTMGYVEVPVELSYKILDDKFGISLIGGMSTLFLNENSLSVVSPGMSTSIGKASNLNDVSFTSNIGIGFKYKFWKSFEANVEPKLKYQINTFSENAGGFKPYFIGLYSGISFNF</sequence>
<reference evidence="3 4" key="1">
    <citation type="submission" date="2019-06" db="EMBL/GenBank/DDBJ databases">
        <title>Flavobacterium sp. MaA-Y11 from geoumgang.</title>
        <authorList>
            <person name="Jeong S."/>
        </authorList>
    </citation>
    <scope>NUCLEOTIDE SEQUENCE [LARGE SCALE GENOMIC DNA]</scope>
    <source>
        <strain evidence="3 4">MaA-Y11</strain>
    </source>
</reference>
<evidence type="ECO:0000256" key="2">
    <source>
        <dbReference type="SAM" id="Phobius"/>
    </source>
</evidence>
<evidence type="ECO:0000256" key="1">
    <source>
        <dbReference type="SAM" id="MobiDB-lite"/>
    </source>
</evidence>
<evidence type="ECO:0000313" key="3">
    <source>
        <dbReference type="EMBL" id="TPD72009.1"/>
    </source>
</evidence>
<evidence type="ECO:0000313" key="4">
    <source>
        <dbReference type="Proteomes" id="UP000319175"/>
    </source>
</evidence>
<dbReference type="AlphaFoldDB" id="A0A501QGI0"/>